<dbReference type="PANTHER" id="PTHR45737:SF6">
    <property type="entry name" value="VON WILLEBRAND FACTOR A DOMAIN-CONTAINING PROTEIN 5A"/>
    <property type="match status" value="1"/>
</dbReference>
<evidence type="ECO:0000313" key="5">
    <source>
        <dbReference type="Proteomes" id="UP000202922"/>
    </source>
</evidence>
<sequence>MRLFFVLLPVMVFFAHPVRAASDMEDVAGRILGKADGGTFDLPMLDSTLKVTIEGDMSTVEITQVFENPSLVPVEAEYLFPLNQNAAIYAMEMRVGDEIIQARIREKAKAQAEFEQAAVEGKSAALLTQHRPNMFTQRIANLMPGQPVTVVLRYVQMVPKIDDQYELVIPMIVGPRYDGTRLPDEFADLPDEDALQPANTWAVSKVPAYPLVAGLDVPDEVATDRVRLDLHFTSGVTASDFGSDTHPLTITQTEDGYSAQFAAGKVMDNRDLVLRYSLGGDVLEAATLSHTDERGGFISVMIEPPKVVDEDTAAPRELVFVLDTSGSMSGEPMSASKTFMDAALVGLRPGDYFRIIPFANTAQRFSNDALPATAANIRKARAYVRALSSGGGTEIDNAIRTAFSTRPVRDTMRIVVFLSDGYIGNEADVLRTIRNRIGSARIYAFGIGNSVNRYLLDAMADEGHGYARYVGVDEKAKEVARDLAADLKTPILTDIQIDWGELNVTGVTPSHLPDLFDGNSLRIYARHDGAGENTIHVKGVVQGRVAQMPVTIQTTGKPEHTALPLIWARNKISSLTRQVAVGENPDLANDEITKLGLEFSLQTQNTSFVAVSQTVVNSSGAAAEPVGVPLPMVSGVSKQAYPSGFSGSSSPEPETLLGLLLTAVMTLLGLRRRRTDELFLDTPIKRVKT</sequence>
<dbReference type="OrthoDB" id="9784383at2"/>
<feature type="chain" id="PRO_5013348480" evidence="1">
    <location>
        <begin position="21"/>
        <end position="689"/>
    </location>
</feature>
<evidence type="ECO:0000256" key="1">
    <source>
        <dbReference type="SAM" id="SignalP"/>
    </source>
</evidence>
<organism evidence="4 5">
    <name type="scientific">Actibacterium lipolyticum</name>
    <dbReference type="NCBI Taxonomy" id="1524263"/>
    <lineage>
        <taxon>Bacteria</taxon>
        <taxon>Pseudomonadati</taxon>
        <taxon>Pseudomonadota</taxon>
        <taxon>Alphaproteobacteria</taxon>
        <taxon>Rhodobacterales</taxon>
        <taxon>Roseobacteraceae</taxon>
        <taxon>Actibacterium</taxon>
    </lineage>
</organism>
<evidence type="ECO:0000259" key="3">
    <source>
        <dbReference type="PROSITE" id="PS51468"/>
    </source>
</evidence>
<feature type="signal peptide" evidence="1">
    <location>
        <begin position="1"/>
        <end position="20"/>
    </location>
</feature>
<dbReference type="Pfam" id="PF13768">
    <property type="entry name" value="VWA_3"/>
    <property type="match status" value="1"/>
</dbReference>
<gene>
    <name evidence="4" type="ORF">COL8621_03165</name>
</gene>
<keyword evidence="5" id="KW-1185">Reference proteome</keyword>
<protein>
    <submittedName>
        <fullName evidence="4">Vault protein inter-alpha-trypsin</fullName>
    </submittedName>
</protein>
<dbReference type="Proteomes" id="UP000202922">
    <property type="component" value="Unassembled WGS sequence"/>
</dbReference>
<dbReference type="EMBL" id="FXYE01000002">
    <property type="protein sequence ID" value="SMX46565.1"/>
    <property type="molecule type" value="Genomic_DNA"/>
</dbReference>
<dbReference type="SMART" id="SM00609">
    <property type="entry name" value="VIT"/>
    <property type="match status" value="1"/>
</dbReference>
<dbReference type="InterPro" id="IPR002035">
    <property type="entry name" value="VWF_A"/>
</dbReference>
<keyword evidence="1" id="KW-0732">Signal</keyword>
<dbReference type="SMART" id="SM00327">
    <property type="entry name" value="VWA"/>
    <property type="match status" value="1"/>
</dbReference>
<proteinExistence type="predicted"/>
<name>A0A238KUU8_9RHOB</name>
<dbReference type="RefSeq" id="WP_093968205.1">
    <property type="nucleotide sequence ID" value="NZ_FXYE01000002.1"/>
</dbReference>
<evidence type="ECO:0000313" key="4">
    <source>
        <dbReference type="EMBL" id="SMX46565.1"/>
    </source>
</evidence>
<feature type="domain" description="VWFA" evidence="2">
    <location>
        <begin position="317"/>
        <end position="495"/>
    </location>
</feature>
<dbReference type="InterPro" id="IPR036465">
    <property type="entry name" value="vWFA_dom_sf"/>
</dbReference>
<dbReference type="PROSITE" id="PS51468">
    <property type="entry name" value="VIT"/>
    <property type="match status" value="1"/>
</dbReference>
<accession>A0A238KUU8</accession>
<dbReference type="InterPro" id="IPR013694">
    <property type="entry name" value="VIT"/>
</dbReference>
<dbReference type="Gene3D" id="3.40.50.410">
    <property type="entry name" value="von Willebrand factor, type A domain"/>
    <property type="match status" value="1"/>
</dbReference>
<feature type="domain" description="VIT" evidence="3">
    <location>
        <begin position="28"/>
        <end position="156"/>
    </location>
</feature>
<dbReference type="InterPro" id="IPR013424">
    <property type="entry name" value="Ice-binding_C"/>
</dbReference>
<dbReference type="SUPFAM" id="SSF53300">
    <property type="entry name" value="vWA-like"/>
    <property type="match status" value="1"/>
</dbReference>
<dbReference type="NCBIfam" id="TIGR02595">
    <property type="entry name" value="PEP_CTERM"/>
    <property type="match status" value="1"/>
</dbReference>
<dbReference type="Pfam" id="PF08487">
    <property type="entry name" value="VIT"/>
    <property type="match status" value="1"/>
</dbReference>
<reference evidence="5" key="1">
    <citation type="submission" date="2017-05" db="EMBL/GenBank/DDBJ databases">
        <authorList>
            <person name="Rodrigo-Torres L."/>
            <person name="Arahal R. D."/>
            <person name="Lucena T."/>
        </authorList>
    </citation>
    <scope>NUCLEOTIDE SEQUENCE [LARGE SCALE GENOMIC DNA]</scope>
    <source>
        <strain evidence="5">CECT 8621</strain>
    </source>
</reference>
<dbReference type="PANTHER" id="PTHR45737">
    <property type="entry name" value="VON WILLEBRAND FACTOR A DOMAIN-CONTAINING PROTEIN 5A"/>
    <property type="match status" value="1"/>
</dbReference>
<dbReference type="PROSITE" id="PS50234">
    <property type="entry name" value="VWFA"/>
    <property type="match status" value="1"/>
</dbReference>
<dbReference type="AlphaFoldDB" id="A0A238KUU8"/>
<evidence type="ECO:0000259" key="2">
    <source>
        <dbReference type="PROSITE" id="PS50234"/>
    </source>
</evidence>